<feature type="domain" description="YdhG-like" evidence="1">
    <location>
        <begin position="20"/>
        <end position="110"/>
    </location>
</feature>
<evidence type="ECO:0000313" key="3">
    <source>
        <dbReference type="Proteomes" id="UP001142372"/>
    </source>
</evidence>
<dbReference type="InterPro" id="IPR014922">
    <property type="entry name" value="YdhG-like"/>
</dbReference>
<organism evidence="2 3">
    <name type="scientific">Leifsonia poae</name>
    <dbReference type="NCBI Taxonomy" id="110933"/>
    <lineage>
        <taxon>Bacteria</taxon>
        <taxon>Bacillati</taxon>
        <taxon>Actinomycetota</taxon>
        <taxon>Actinomycetes</taxon>
        <taxon>Micrococcales</taxon>
        <taxon>Microbacteriaceae</taxon>
        <taxon>Leifsonia</taxon>
    </lineage>
</organism>
<dbReference type="Pfam" id="PF08818">
    <property type="entry name" value="DUF1801"/>
    <property type="match status" value="1"/>
</dbReference>
<dbReference type="RefSeq" id="WP_271177565.1">
    <property type="nucleotide sequence ID" value="NZ_BAAAJO010000002.1"/>
</dbReference>
<proteinExistence type="predicted"/>
<evidence type="ECO:0000259" key="1">
    <source>
        <dbReference type="Pfam" id="PF08818"/>
    </source>
</evidence>
<dbReference type="Gene3D" id="3.90.1150.200">
    <property type="match status" value="1"/>
</dbReference>
<accession>A0A9W6HAH2</accession>
<protein>
    <recommendedName>
        <fullName evidence="1">YdhG-like domain-containing protein</fullName>
    </recommendedName>
</protein>
<sequence>MARTFETVDEYIAAADPSAREALTRLRETIHAAVPDAPEKVRYDMPAIAVAEKHWLHFAAWKRHVGMYPVSRLEPELEERIRPFRTTTSTVKFPLAAPIPFELVGEVARALAATAS</sequence>
<reference evidence="2" key="2">
    <citation type="submission" date="2023-01" db="EMBL/GenBank/DDBJ databases">
        <authorList>
            <person name="Sun Q."/>
            <person name="Evtushenko L."/>
        </authorList>
    </citation>
    <scope>NUCLEOTIDE SEQUENCE</scope>
    <source>
        <strain evidence="2">VKM Ac-1401</strain>
    </source>
</reference>
<gene>
    <name evidence="2" type="ORF">GCM10017584_24830</name>
</gene>
<dbReference type="SUPFAM" id="SSF159888">
    <property type="entry name" value="YdhG-like"/>
    <property type="match status" value="1"/>
</dbReference>
<dbReference type="AlphaFoldDB" id="A0A9W6HAH2"/>
<comment type="caution">
    <text evidence="2">The sequence shown here is derived from an EMBL/GenBank/DDBJ whole genome shotgun (WGS) entry which is preliminary data.</text>
</comment>
<dbReference type="EMBL" id="BSEN01000012">
    <property type="protein sequence ID" value="GLJ76909.1"/>
    <property type="molecule type" value="Genomic_DNA"/>
</dbReference>
<reference evidence="2" key="1">
    <citation type="journal article" date="2014" name="Int. J. Syst. Evol. Microbiol.">
        <title>Complete genome sequence of Corynebacterium casei LMG S-19264T (=DSM 44701T), isolated from a smear-ripened cheese.</title>
        <authorList>
            <consortium name="US DOE Joint Genome Institute (JGI-PGF)"/>
            <person name="Walter F."/>
            <person name="Albersmeier A."/>
            <person name="Kalinowski J."/>
            <person name="Ruckert C."/>
        </authorList>
    </citation>
    <scope>NUCLEOTIDE SEQUENCE</scope>
    <source>
        <strain evidence="2">VKM Ac-1401</strain>
    </source>
</reference>
<name>A0A9W6HAH2_9MICO</name>
<keyword evidence="3" id="KW-1185">Reference proteome</keyword>
<dbReference type="Proteomes" id="UP001142372">
    <property type="component" value="Unassembled WGS sequence"/>
</dbReference>
<evidence type="ECO:0000313" key="2">
    <source>
        <dbReference type="EMBL" id="GLJ76909.1"/>
    </source>
</evidence>